<keyword evidence="2" id="KW-1185">Reference proteome</keyword>
<dbReference type="AlphaFoldDB" id="D1AZM2"/>
<reference evidence="2" key="1">
    <citation type="submission" date="2009-11" db="EMBL/GenBank/DDBJ databases">
        <title>The complete genome of Sulfurospirillum deleyianum DSM 6946.</title>
        <authorList>
            <consortium name="US DOE Joint Genome Institute (JGI-PGF)"/>
            <person name="Lucas S."/>
            <person name="Copeland A."/>
            <person name="Lapidus A."/>
            <person name="Glavina del Rio T."/>
            <person name="Dalin E."/>
            <person name="Tice H."/>
            <person name="Bruce D."/>
            <person name="Goodwin L."/>
            <person name="Pitluck S."/>
            <person name="Kyrpides N."/>
            <person name="Mavromatis K."/>
            <person name="Ivanova N."/>
            <person name="Ovchinnikova G."/>
            <person name="Munk A.C."/>
            <person name="Lu M."/>
            <person name="Brettin T."/>
            <person name="Detter J.C."/>
            <person name="Han C."/>
            <person name="Tapia R."/>
            <person name="Larimer F."/>
            <person name="Land M."/>
            <person name="Hauser L."/>
            <person name="Markowitz V."/>
            <person name="Cheng J.F."/>
            <person name="Hugenholtz P."/>
            <person name="Woyke T."/>
            <person name="Wu D."/>
            <person name="Aumann P."/>
            <person name="Schneider S."/>
            <person name="Lang E."/>
            <person name="Spring S."/>
            <person name="Klenk H.P."/>
            <person name="Eisen J.A."/>
        </authorList>
    </citation>
    <scope>NUCLEOTIDE SEQUENCE [LARGE SCALE GENOMIC DNA]</scope>
    <source>
        <strain evidence="2">ATCC 51133 / DSM 6946 / 5175</strain>
    </source>
</reference>
<dbReference type="HOGENOM" id="CLU_1165328_0_0_7"/>
<proteinExistence type="predicted"/>
<sequence length="238" mass="28066">MEAVKISWFLRDCYPEGTSDEEILQREAELQRTQDRNRKLFYEAKEYLKRNGSGFKEFTPTDYVHSLTKQKQIYDAYCKALDPKHEPINIRETLGLDEGIPHAFEDIQELAYHAELFFKTIFNVDLEPREIGALACEANFKAYFEEGCDYLEDRVKRYKENLTIMEQAFINEKKIKIACEVLDTLGVKHPRELERAKYVIDNFQANQKRKLLIEILNVNFPFITQTTVLNKIYESSLQ</sequence>
<dbReference type="RefSeq" id="WP_012856255.1">
    <property type="nucleotide sequence ID" value="NC_013512.1"/>
</dbReference>
<dbReference type="STRING" id="525898.Sdel_0452"/>
<dbReference type="KEGG" id="sdl:Sdel_0452"/>
<name>D1AZM2_SULD5</name>
<protein>
    <submittedName>
        <fullName evidence="1">Uncharacterized protein</fullName>
    </submittedName>
</protein>
<dbReference type="EMBL" id="CP001816">
    <property type="protein sequence ID" value="ACZ11489.1"/>
    <property type="molecule type" value="Genomic_DNA"/>
</dbReference>
<dbReference type="Proteomes" id="UP000002222">
    <property type="component" value="Chromosome"/>
</dbReference>
<evidence type="ECO:0000313" key="1">
    <source>
        <dbReference type="EMBL" id="ACZ11489.1"/>
    </source>
</evidence>
<gene>
    <name evidence="1" type="ordered locus">Sdel_0452</name>
</gene>
<accession>D1AZM2</accession>
<organism evidence="1 2">
    <name type="scientific">Sulfurospirillum deleyianum (strain ATCC 51133 / DSM 6946 / 5175)</name>
    <dbReference type="NCBI Taxonomy" id="525898"/>
    <lineage>
        <taxon>Bacteria</taxon>
        <taxon>Pseudomonadati</taxon>
        <taxon>Campylobacterota</taxon>
        <taxon>Epsilonproteobacteria</taxon>
        <taxon>Campylobacterales</taxon>
        <taxon>Sulfurospirillaceae</taxon>
        <taxon>Sulfurospirillum</taxon>
    </lineage>
</organism>
<reference evidence="1 2" key="2">
    <citation type="journal article" date="2010" name="Stand. Genomic Sci.">
        <title>Complete genome sequence of Sulfurospirillum deleyianum type strain (5175).</title>
        <authorList>
            <person name="Sikorski J."/>
            <person name="Lapidus A."/>
            <person name="Copeland A."/>
            <person name="Glavina Del Rio T."/>
            <person name="Nolan M."/>
            <person name="Lucas S."/>
            <person name="Chen F."/>
            <person name="Tice H."/>
            <person name="Cheng J.F."/>
            <person name="Saunders E."/>
            <person name="Bruce D."/>
            <person name="Goodwin L."/>
            <person name="Pitluck S."/>
            <person name="Ovchinnikova G."/>
            <person name="Pati A."/>
            <person name="Ivanova N."/>
            <person name="Mavromatis K."/>
            <person name="Chen A."/>
            <person name="Palaniappan K."/>
            <person name="Chain P."/>
            <person name="Land M."/>
            <person name="Hauser L."/>
            <person name="Chang Y.J."/>
            <person name="Jeffries C.D."/>
            <person name="Brettin T."/>
            <person name="Detter J.C."/>
            <person name="Han C."/>
            <person name="Rohde M."/>
            <person name="Lang E."/>
            <person name="Spring S."/>
            <person name="Goker M."/>
            <person name="Bristow J."/>
            <person name="Eisen J.A."/>
            <person name="Markowitz V."/>
            <person name="Hugenholtz P."/>
            <person name="Kyrpides N.C."/>
            <person name="Klenk H.P."/>
        </authorList>
    </citation>
    <scope>NUCLEOTIDE SEQUENCE [LARGE SCALE GENOMIC DNA]</scope>
    <source>
        <strain evidence="2">ATCC 51133 / DSM 6946 / 5175</strain>
    </source>
</reference>
<evidence type="ECO:0000313" key="2">
    <source>
        <dbReference type="Proteomes" id="UP000002222"/>
    </source>
</evidence>